<dbReference type="STRING" id="1121322.SAMN02745136_05160"/>
<evidence type="ECO:0000313" key="12">
    <source>
        <dbReference type="Proteomes" id="UP000184386"/>
    </source>
</evidence>
<dbReference type="GO" id="GO:0016020">
    <property type="term" value="C:membrane"/>
    <property type="evidence" value="ECO:0007669"/>
    <property type="project" value="UniProtKB-SubCell"/>
</dbReference>
<keyword evidence="8" id="KW-0472">Membrane</keyword>
<keyword evidence="6 11" id="KW-0418">Kinase</keyword>
<feature type="domain" description="HAMP" evidence="10">
    <location>
        <begin position="311"/>
        <end position="363"/>
    </location>
</feature>
<dbReference type="SUPFAM" id="SSF158472">
    <property type="entry name" value="HAMP domain-like"/>
    <property type="match status" value="1"/>
</dbReference>
<dbReference type="PANTHER" id="PTHR34220:SF7">
    <property type="entry name" value="SENSOR HISTIDINE KINASE YPDA"/>
    <property type="match status" value="1"/>
</dbReference>
<feature type="transmembrane region" description="Helical" evidence="8">
    <location>
        <begin position="291"/>
        <end position="309"/>
    </location>
</feature>
<proteinExistence type="predicted"/>
<dbReference type="SMART" id="SM00304">
    <property type="entry name" value="HAMP"/>
    <property type="match status" value="1"/>
</dbReference>
<feature type="transmembrane region" description="Helical" evidence="8">
    <location>
        <begin position="12"/>
        <end position="34"/>
    </location>
</feature>
<dbReference type="InterPro" id="IPR036890">
    <property type="entry name" value="HATPase_C_sf"/>
</dbReference>
<evidence type="ECO:0000256" key="8">
    <source>
        <dbReference type="SAM" id="Phobius"/>
    </source>
</evidence>
<keyword evidence="4" id="KW-0597">Phosphoprotein</keyword>
<organism evidence="11 12">
    <name type="scientific">Anaerocolumna jejuensis DSM 15929</name>
    <dbReference type="NCBI Taxonomy" id="1121322"/>
    <lineage>
        <taxon>Bacteria</taxon>
        <taxon>Bacillati</taxon>
        <taxon>Bacillota</taxon>
        <taxon>Clostridia</taxon>
        <taxon>Lachnospirales</taxon>
        <taxon>Lachnospiraceae</taxon>
        <taxon>Anaerocolumna</taxon>
    </lineage>
</organism>
<sequence>MSIGRWFKNIRFIYKLIVGYVIFAMLPMIIITGYNSQKTKNILLEESYRNMRQSMGQIGQNLDSSLEAYGTVIDILYTNQMFNGYLVKDYTNSDYWDMFSYIDNLLSSIMLVESNIAGISIYSSNTTLPSDNYYFFGEKGLDQEWLKAAVTSKGNPQVAGVITKGKKNYIAVERLLNYYHYSDVRNILLLRIDGSSFNEQMEITNSSQEIYWVNSQGKIMAASDKDTVGMGMESISEDWEDIPGEGKGAELEINGVTKVCTARKSLYGTRLIMMENQESLVEATRKVAREIITIFLISSAAMFLAIYFYSRWISGRVDKVVYAAKKLGDGQFDYLLKDMGKDEIGMIASAINTLNTEIQLLIAENYEKKLKIKSSEMNLLQEQINPHFLYNALSVISSMAMQEGGKKTMMSVRYLANFYRISLNKGKQVVSVQEEVELLQNYMKIQMLRFEDTVEISYEVDRKALAFRTIKLLLQPLVENAIHHGRKDEEQVLHIRVTAALTKDRLIFEVKDDGLGIEAEKLILLKKELKNSEEGYGLKNVDIRVKLNYGEQYGVRIDSTYGAGTCVRVEIPQVFS</sequence>
<feature type="domain" description="Histidine kinase" evidence="9">
    <location>
        <begin position="470"/>
        <end position="575"/>
    </location>
</feature>
<dbReference type="InterPro" id="IPR050640">
    <property type="entry name" value="Bact_2-comp_sensor_kinase"/>
</dbReference>
<gene>
    <name evidence="11" type="ORF">SAMN02745136_05160</name>
</gene>
<evidence type="ECO:0000256" key="6">
    <source>
        <dbReference type="ARBA" id="ARBA00022777"/>
    </source>
</evidence>
<keyword evidence="7" id="KW-0902">Two-component regulatory system</keyword>
<dbReference type="InterPro" id="IPR003594">
    <property type="entry name" value="HATPase_dom"/>
</dbReference>
<dbReference type="Gene3D" id="3.30.565.10">
    <property type="entry name" value="Histidine kinase-like ATPase, C-terminal domain"/>
    <property type="match status" value="1"/>
</dbReference>
<dbReference type="Pfam" id="PF02518">
    <property type="entry name" value="HATPase_c"/>
    <property type="match status" value="1"/>
</dbReference>
<dbReference type="GO" id="GO:0000155">
    <property type="term" value="F:phosphorelay sensor kinase activity"/>
    <property type="evidence" value="ECO:0007669"/>
    <property type="project" value="InterPro"/>
</dbReference>
<keyword evidence="12" id="KW-1185">Reference proteome</keyword>
<dbReference type="PROSITE" id="PS50885">
    <property type="entry name" value="HAMP"/>
    <property type="match status" value="1"/>
</dbReference>
<dbReference type="InterPro" id="IPR005467">
    <property type="entry name" value="His_kinase_dom"/>
</dbReference>
<evidence type="ECO:0000259" key="9">
    <source>
        <dbReference type="PROSITE" id="PS50109"/>
    </source>
</evidence>
<keyword evidence="8" id="KW-0812">Transmembrane</keyword>
<dbReference type="PROSITE" id="PS50109">
    <property type="entry name" value="HIS_KIN"/>
    <property type="match status" value="1"/>
</dbReference>
<evidence type="ECO:0000256" key="2">
    <source>
        <dbReference type="ARBA" id="ARBA00004370"/>
    </source>
</evidence>
<evidence type="ECO:0000256" key="3">
    <source>
        <dbReference type="ARBA" id="ARBA00012438"/>
    </source>
</evidence>
<evidence type="ECO:0000256" key="5">
    <source>
        <dbReference type="ARBA" id="ARBA00022679"/>
    </source>
</evidence>
<accession>A0A1M7BK15</accession>
<dbReference type="PANTHER" id="PTHR34220">
    <property type="entry name" value="SENSOR HISTIDINE KINASE YPDA"/>
    <property type="match status" value="1"/>
</dbReference>
<dbReference type="Proteomes" id="UP000184386">
    <property type="component" value="Unassembled WGS sequence"/>
</dbReference>
<dbReference type="Pfam" id="PF00672">
    <property type="entry name" value="HAMP"/>
    <property type="match status" value="1"/>
</dbReference>
<dbReference type="EMBL" id="FRAC01000037">
    <property type="protein sequence ID" value="SHL55352.1"/>
    <property type="molecule type" value="Genomic_DNA"/>
</dbReference>
<evidence type="ECO:0000256" key="4">
    <source>
        <dbReference type="ARBA" id="ARBA00022553"/>
    </source>
</evidence>
<dbReference type="EC" id="2.7.13.3" evidence="3"/>
<evidence type="ECO:0000313" key="11">
    <source>
        <dbReference type="EMBL" id="SHL55352.1"/>
    </source>
</evidence>
<name>A0A1M7BK15_9FIRM</name>
<dbReference type="SMART" id="SM00387">
    <property type="entry name" value="HATPase_c"/>
    <property type="match status" value="1"/>
</dbReference>
<evidence type="ECO:0000259" key="10">
    <source>
        <dbReference type="PROSITE" id="PS50885"/>
    </source>
</evidence>
<dbReference type="InterPro" id="IPR010559">
    <property type="entry name" value="Sig_transdc_His_kin_internal"/>
</dbReference>
<dbReference type="Gene3D" id="6.10.340.10">
    <property type="match status" value="1"/>
</dbReference>
<evidence type="ECO:0000256" key="1">
    <source>
        <dbReference type="ARBA" id="ARBA00000085"/>
    </source>
</evidence>
<dbReference type="AlphaFoldDB" id="A0A1M7BK15"/>
<protein>
    <recommendedName>
        <fullName evidence="3">histidine kinase</fullName>
        <ecNumber evidence="3">2.7.13.3</ecNumber>
    </recommendedName>
</protein>
<dbReference type="InterPro" id="IPR003660">
    <property type="entry name" value="HAMP_dom"/>
</dbReference>
<dbReference type="Pfam" id="PF06580">
    <property type="entry name" value="His_kinase"/>
    <property type="match status" value="1"/>
</dbReference>
<dbReference type="SUPFAM" id="SSF55874">
    <property type="entry name" value="ATPase domain of HSP90 chaperone/DNA topoisomerase II/histidine kinase"/>
    <property type="match status" value="1"/>
</dbReference>
<keyword evidence="8" id="KW-1133">Transmembrane helix</keyword>
<comment type="catalytic activity">
    <reaction evidence="1">
        <text>ATP + protein L-histidine = ADP + protein N-phospho-L-histidine.</text>
        <dbReference type="EC" id="2.7.13.3"/>
    </reaction>
</comment>
<comment type="subcellular location">
    <subcellularLocation>
        <location evidence="2">Membrane</location>
    </subcellularLocation>
</comment>
<keyword evidence="5" id="KW-0808">Transferase</keyword>
<dbReference type="RefSeq" id="WP_073280067.1">
    <property type="nucleotide sequence ID" value="NZ_FRAC01000037.1"/>
</dbReference>
<reference evidence="11 12" key="1">
    <citation type="submission" date="2016-11" db="EMBL/GenBank/DDBJ databases">
        <authorList>
            <person name="Jaros S."/>
            <person name="Januszkiewicz K."/>
            <person name="Wedrychowicz H."/>
        </authorList>
    </citation>
    <scope>NUCLEOTIDE SEQUENCE [LARGE SCALE GENOMIC DNA]</scope>
    <source>
        <strain evidence="11 12">DSM 15929</strain>
    </source>
</reference>
<dbReference type="CDD" id="cd06225">
    <property type="entry name" value="HAMP"/>
    <property type="match status" value="1"/>
</dbReference>
<evidence type="ECO:0000256" key="7">
    <source>
        <dbReference type="ARBA" id="ARBA00023012"/>
    </source>
</evidence>